<dbReference type="InterPro" id="IPR029063">
    <property type="entry name" value="SAM-dependent_MTases_sf"/>
</dbReference>
<protein>
    <submittedName>
        <fullName evidence="1">tRNA (Adenine22-N1)-methyltransferase</fullName>
    </submittedName>
</protein>
<dbReference type="RefSeq" id="WP_022939650.1">
    <property type="nucleotide sequence ID" value="NZ_CABKRQ010000011.1"/>
</dbReference>
<dbReference type="Gene3D" id="3.40.50.150">
    <property type="entry name" value="Vaccinia Virus protein VP39"/>
    <property type="match status" value="1"/>
</dbReference>
<reference evidence="1 2" key="1">
    <citation type="submission" date="2018-05" db="EMBL/GenBank/DDBJ databases">
        <title>Genomic Encyclopedia of Type Strains, Phase IV (KMG-IV): sequencing the most valuable type-strain genomes for metagenomic binning, comparative biology and taxonomic classification.</title>
        <authorList>
            <person name="Goeker M."/>
        </authorList>
    </citation>
    <scope>NUCLEOTIDE SEQUENCE [LARGE SCALE GENOMIC DNA]</scope>
    <source>
        <strain evidence="1 2">JC118</strain>
    </source>
</reference>
<comment type="caution">
    <text evidence="1">The sequence shown here is derived from an EMBL/GenBank/DDBJ whole genome shotgun (WGS) entry which is preliminary data.</text>
</comment>
<dbReference type="PIRSF" id="PIRSF018637">
    <property type="entry name" value="TrmK"/>
    <property type="match status" value="1"/>
</dbReference>
<dbReference type="PANTHER" id="PTHR38451">
    <property type="entry name" value="TRNA (ADENINE(22)-N(1))-METHYLTRANSFERASE"/>
    <property type="match status" value="1"/>
</dbReference>
<evidence type="ECO:0000313" key="2">
    <source>
        <dbReference type="Proteomes" id="UP000247612"/>
    </source>
</evidence>
<dbReference type="PANTHER" id="PTHR38451:SF1">
    <property type="entry name" value="TRNA (ADENINE(22)-N(1))-METHYLTRANSFERASE"/>
    <property type="match status" value="1"/>
</dbReference>
<dbReference type="Proteomes" id="UP000247612">
    <property type="component" value="Unassembled WGS sequence"/>
</dbReference>
<dbReference type="STRING" id="1034346.GCA_000313565_03371"/>
<dbReference type="GO" id="GO:0032259">
    <property type="term" value="P:methylation"/>
    <property type="evidence" value="ECO:0007669"/>
    <property type="project" value="UniProtKB-KW"/>
</dbReference>
<proteinExistence type="predicted"/>
<organism evidence="1 2">
    <name type="scientific">Dielma fastidiosa</name>
    <dbReference type="NCBI Taxonomy" id="1034346"/>
    <lineage>
        <taxon>Bacteria</taxon>
        <taxon>Bacillati</taxon>
        <taxon>Bacillota</taxon>
        <taxon>Erysipelotrichia</taxon>
        <taxon>Erysipelotrichales</taxon>
        <taxon>Erysipelotrichaceae</taxon>
        <taxon>Dielma</taxon>
    </lineage>
</organism>
<dbReference type="AlphaFoldDB" id="A0A318KMD9"/>
<dbReference type="Gene3D" id="1.10.287.1890">
    <property type="match status" value="1"/>
</dbReference>
<sequence length="221" mass="25350">MKLSKRLAAIKQFVLKDSILADIGCDHAYLPCACVLDGTCVRAYACDINEGPLQRAMATIKETDTLDRVFPLLCAGLSDCPEEVDCVIISGMGYETIKMILENDFERLPQFKRLILQSNSDVDLLRQWLSDHSFAIVDEDLVHEGHYYQIVVAEPFGGRKLSDDEILFGPLMPQKELFQEYWEYRRHKLSLILDQLAEDHDKYAELTELFQRIDKQLKTSS</sequence>
<keyword evidence="2" id="KW-1185">Reference proteome</keyword>
<name>A0A318KMD9_9FIRM</name>
<dbReference type="SUPFAM" id="SSF53335">
    <property type="entry name" value="S-adenosyl-L-methionine-dependent methyltransferases"/>
    <property type="match status" value="1"/>
</dbReference>
<dbReference type="InterPro" id="IPR006901">
    <property type="entry name" value="TrmK"/>
</dbReference>
<evidence type="ECO:0000313" key="1">
    <source>
        <dbReference type="EMBL" id="PXX76866.1"/>
    </source>
</evidence>
<dbReference type="Pfam" id="PF04816">
    <property type="entry name" value="TrmK"/>
    <property type="match status" value="1"/>
</dbReference>
<accession>A0A318KMD9</accession>
<dbReference type="EMBL" id="QJKH01000013">
    <property type="protein sequence ID" value="PXX76866.1"/>
    <property type="molecule type" value="Genomic_DNA"/>
</dbReference>
<gene>
    <name evidence="1" type="ORF">DES51_11361</name>
</gene>
<keyword evidence="1" id="KW-0808">Transferase</keyword>
<dbReference type="OrthoDB" id="5881184at2"/>
<keyword evidence="1" id="KW-0489">Methyltransferase</keyword>
<dbReference type="GO" id="GO:0160105">
    <property type="term" value="F:tRNA (adenine(22)-N1)-methyltransferase activity"/>
    <property type="evidence" value="ECO:0007669"/>
    <property type="project" value="InterPro"/>
</dbReference>